<dbReference type="HOGENOM" id="CLU_051840_0_0_2"/>
<dbReference type="eggNOG" id="arCOG05065">
    <property type="taxonomic scope" value="Archaea"/>
</dbReference>
<evidence type="ECO:0000256" key="3">
    <source>
        <dbReference type="ARBA" id="ARBA00011233"/>
    </source>
</evidence>
<comment type="similarity">
    <text evidence="2">Belongs to the L-cysteine desulfidase family.</text>
</comment>
<dbReference type="RefSeq" id="WP_013100417.1">
    <property type="nucleotide sequence ID" value="NC_014122.1"/>
</dbReference>
<comment type="subunit">
    <text evidence="3">Homotrimer.</text>
</comment>
<evidence type="ECO:0000256" key="2">
    <source>
        <dbReference type="ARBA" id="ARBA00010713"/>
    </source>
</evidence>
<accession>D5VSW9</accession>
<evidence type="ECO:0000256" key="9">
    <source>
        <dbReference type="ARBA" id="ARBA00023239"/>
    </source>
</evidence>
<dbReference type="InterPro" id="IPR005130">
    <property type="entry name" value="Ser_deHydtase-like_asu"/>
</dbReference>
<comment type="catalytic activity">
    <reaction evidence="11">
        <text>L-cysteine + H2O = hydrogen sulfide + pyruvate + NH4(+) + H(+)</text>
        <dbReference type="Rhea" id="RHEA:24931"/>
        <dbReference type="ChEBI" id="CHEBI:15361"/>
        <dbReference type="ChEBI" id="CHEBI:15377"/>
        <dbReference type="ChEBI" id="CHEBI:15378"/>
        <dbReference type="ChEBI" id="CHEBI:28938"/>
        <dbReference type="ChEBI" id="CHEBI:29919"/>
        <dbReference type="ChEBI" id="CHEBI:35235"/>
        <dbReference type="EC" id="4.4.1.28"/>
    </reaction>
</comment>
<proteinExistence type="inferred from homology"/>
<dbReference type="AlphaFoldDB" id="D5VSW9"/>
<dbReference type="GO" id="GO:0051539">
    <property type="term" value="F:4 iron, 4 sulfur cluster binding"/>
    <property type="evidence" value="ECO:0007669"/>
    <property type="project" value="UniProtKB-KW"/>
</dbReference>
<evidence type="ECO:0000256" key="6">
    <source>
        <dbReference type="ARBA" id="ARBA00022485"/>
    </source>
</evidence>
<evidence type="ECO:0000259" key="12">
    <source>
        <dbReference type="Pfam" id="PF03313"/>
    </source>
</evidence>
<protein>
    <recommendedName>
        <fullName evidence="5">L-cysteine desulfidase</fullName>
        <ecNumber evidence="4">4.4.1.28</ecNumber>
    </recommendedName>
    <alternativeName>
        <fullName evidence="10">L-cysteine desulfhydrase</fullName>
    </alternativeName>
</protein>
<gene>
    <name evidence="13" type="ordered locus">Metin_1014</name>
</gene>
<evidence type="ECO:0000256" key="8">
    <source>
        <dbReference type="ARBA" id="ARBA00023014"/>
    </source>
</evidence>
<dbReference type="PANTHER" id="PTHR30501:SF2">
    <property type="entry name" value="UPF0597 PROTEIN YHAM"/>
    <property type="match status" value="1"/>
</dbReference>
<sequence>MDKEELITFVLNKEMNRALGCTEVGIIGYTVAKAKPEDPYSIEKIELTLDKRTFKNAFAVAVPNTGKFGILPAVVGGLLGDPKNKLEVFKDIKYDEELEKYIKDRLKVNVVNYDDIFCRVKIDNRTAETIGSHTGEIIPPDVRDRFLTLSPEDFKNYIENLPKGIIPKLKEAIKLNKELTNPKAPEDFISLKIDDRILNSMIKDTASAVYNRMIGIPKSAMTIGGSGNMGIMATVPIIAYDQETEKDEDKLLRSIALSSIMTIYATYLSSYISPMCGCVNRGGIGATAGLTYYIHGFDKVDEAVKTYSSNLAGLVCDGGKTECSLKLASAVFSSYLAANSCVKGFGGIIGKDMLETLRNVSRIEKSMNPVEDKIIDILKEKMNEGN</sequence>
<evidence type="ECO:0000313" key="13">
    <source>
        <dbReference type="EMBL" id="ADG13672.1"/>
    </source>
</evidence>
<keyword evidence="6" id="KW-0004">4Fe-4S</keyword>
<dbReference type="OrthoDB" id="60297at2157"/>
<keyword evidence="14" id="KW-1185">Reference proteome</keyword>
<reference evidence="13" key="1">
    <citation type="submission" date="2010-04" db="EMBL/GenBank/DDBJ databases">
        <title>Complete sequence of Methanocaldococcus infernus ME.</title>
        <authorList>
            <consortium name="US DOE Joint Genome Institute"/>
            <person name="Lucas S."/>
            <person name="Copeland A."/>
            <person name="Lapidus A."/>
            <person name="Cheng J.-F."/>
            <person name="Bruce D."/>
            <person name="Goodwin L."/>
            <person name="Pitluck S."/>
            <person name="Munk A.C."/>
            <person name="Detter J.C."/>
            <person name="Han C."/>
            <person name="Tapia R."/>
            <person name="Land M."/>
            <person name="Hauser L."/>
            <person name="Kyrpides N."/>
            <person name="Mikhailova N."/>
            <person name="Sieprawska-Lupa M."/>
            <person name="Whitman W.B."/>
            <person name="Woyke T."/>
        </authorList>
    </citation>
    <scope>NUCLEOTIDE SEQUENCE [LARGE SCALE GENOMIC DNA]</scope>
    <source>
        <strain evidence="13">ME</strain>
    </source>
</reference>
<dbReference type="GeneID" id="9132031"/>
<dbReference type="PIRSF" id="PIRSF006054">
    <property type="entry name" value="UCP006054"/>
    <property type="match status" value="1"/>
</dbReference>
<evidence type="ECO:0000256" key="11">
    <source>
        <dbReference type="ARBA" id="ARBA00049051"/>
    </source>
</evidence>
<feature type="domain" description="Serine dehydratase-like alpha subunit" evidence="12">
    <location>
        <begin position="169"/>
        <end position="366"/>
    </location>
</feature>
<dbReference type="InterPro" id="IPR021144">
    <property type="entry name" value="UPF0597"/>
</dbReference>
<name>D5VSW9_METIM</name>
<dbReference type="Pfam" id="PF03313">
    <property type="entry name" value="SDH_alpha"/>
    <property type="match status" value="1"/>
</dbReference>
<comment type="cofactor">
    <cofactor evidence="1">
        <name>[4Fe-4S] cluster</name>
        <dbReference type="ChEBI" id="CHEBI:49883"/>
    </cofactor>
</comment>
<keyword evidence="7" id="KW-0408">Iron</keyword>
<keyword evidence="8" id="KW-0411">Iron-sulfur</keyword>
<evidence type="ECO:0000256" key="1">
    <source>
        <dbReference type="ARBA" id="ARBA00001966"/>
    </source>
</evidence>
<organism evidence="13 14">
    <name type="scientific">Methanocaldococcus infernus (strain DSM 11812 / JCM 15783 / ME)</name>
    <dbReference type="NCBI Taxonomy" id="573063"/>
    <lineage>
        <taxon>Archaea</taxon>
        <taxon>Methanobacteriati</taxon>
        <taxon>Methanobacteriota</taxon>
        <taxon>Methanomada group</taxon>
        <taxon>Methanococci</taxon>
        <taxon>Methanococcales</taxon>
        <taxon>Methanocaldococcaceae</taxon>
        <taxon>Methanocaldococcus</taxon>
    </lineage>
</organism>
<evidence type="ECO:0000313" key="14">
    <source>
        <dbReference type="Proteomes" id="UP000002061"/>
    </source>
</evidence>
<dbReference type="PANTHER" id="PTHR30501">
    <property type="entry name" value="UPF0597 PROTEIN YHAM"/>
    <property type="match status" value="1"/>
</dbReference>
<evidence type="ECO:0000256" key="10">
    <source>
        <dbReference type="ARBA" id="ARBA00032124"/>
    </source>
</evidence>
<dbReference type="EMBL" id="CP002009">
    <property type="protein sequence ID" value="ADG13672.1"/>
    <property type="molecule type" value="Genomic_DNA"/>
</dbReference>
<dbReference type="EC" id="4.4.1.28" evidence="4"/>
<keyword evidence="6" id="KW-0479">Metal-binding</keyword>
<evidence type="ECO:0000256" key="5">
    <source>
        <dbReference type="ARBA" id="ARBA00015549"/>
    </source>
</evidence>
<dbReference type="STRING" id="573063.Metin_1014"/>
<keyword evidence="9" id="KW-0456">Lyase</keyword>
<dbReference type="GO" id="GO:0080146">
    <property type="term" value="F:L-cysteine desulfhydrase activity"/>
    <property type="evidence" value="ECO:0007669"/>
    <property type="project" value="TreeGrafter"/>
</dbReference>
<evidence type="ECO:0000256" key="4">
    <source>
        <dbReference type="ARBA" id="ARBA00012235"/>
    </source>
</evidence>
<dbReference type="GO" id="GO:0019450">
    <property type="term" value="P:L-cysteine catabolic process to pyruvate"/>
    <property type="evidence" value="ECO:0007669"/>
    <property type="project" value="TreeGrafter"/>
</dbReference>
<dbReference type="KEGG" id="mif:Metin_1014"/>
<evidence type="ECO:0000256" key="7">
    <source>
        <dbReference type="ARBA" id="ARBA00023004"/>
    </source>
</evidence>
<dbReference type="Proteomes" id="UP000002061">
    <property type="component" value="Chromosome"/>
</dbReference>